<feature type="region of interest" description="Disordered" evidence="1">
    <location>
        <begin position="25"/>
        <end position="113"/>
    </location>
</feature>
<organism evidence="2 3">
    <name type="scientific">Plectus sambesii</name>
    <dbReference type="NCBI Taxonomy" id="2011161"/>
    <lineage>
        <taxon>Eukaryota</taxon>
        <taxon>Metazoa</taxon>
        <taxon>Ecdysozoa</taxon>
        <taxon>Nematoda</taxon>
        <taxon>Chromadorea</taxon>
        <taxon>Plectida</taxon>
        <taxon>Plectina</taxon>
        <taxon>Plectoidea</taxon>
        <taxon>Plectidae</taxon>
        <taxon>Plectus</taxon>
    </lineage>
</organism>
<reference evidence="3" key="1">
    <citation type="submission" date="2022-11" db="UniProtKB">
        <authorList>
            <consortium name="WormBaseParasite"/>
        </authorList>
    </citation>
    <scope>IDENTIFICATION</scope>
</reference>
<dbReference type="WBParaSite" id="PSAMB.scaffold1233size33990.g11836.t1">
    <property type="protein sequence ID" value="PSAMB.scaffold1233size33990.g11836.t1"/>
    <property type="gene ID" value="PSAMB.scaffold1233size33990.g11836"/>
</dbReference>
<evidence type="ECO:0000256" key="1">
    <source>
        <dbReference type="SAM" id="MobiDB-lite"/>
    </source>
</evidence>
<evidence type="ECO:0000313" key="2">
    <source>
        <dbReference type="Proteomes" id="UP000887566"/>
    </source>
</evidence>
<accession>A0A914UTY2</accession>
<name>A0A914UTY2_9BILA</name>
<sequence length="113" mass="11542">MMLSGSTASSTWDICSRSHATTIEKSADASHQLGQPSAQPAFCSPTSARRCPSSAGTTSYASRRLSSMAASPGHSRRQPRRASPSVNTRSSGSFSAVDGGTSAQATGCDNGQS</sequence>
<evidence type="ECO:0000313" key="3">
    <source>
        <dbReference type="WBParaSite" id="PSAMB.scaffold1233size33990.g11836.t1"/>
    </source>
</evidence>
<proteinExistence type="predicted"/>
<dbReference type="Proteomes" id="UP000887566">
    <property type="component" value="Unplaced"/>
</dbReference>
<feature type="compositionally biased region" description="Polar residues" evidence="1">
    <location>
        <begin position="101"/>
        <end position="113"/>
    </location>
</feature>
<keyword evidence="2" id="KW-1185">Reference proteome</keyword>
<protein>
    <submittedName>
        <fullName evidence="3">Uncharacterized protein</fullName>
    </submittedName>
</protein>
<feature type="compositionally biased region" description="Polar residues" evidence="1">
    <location>
        <begin position="84"/>
        <end position="94"/>
    </location>
</feature>
<dbReference type="AlphaFoldDB" id="A0A914UTY2"/>
<feature type="compositionally biased region" description="Polar residues" evidence="1">
    <location>
        <begin position="54"/>
        <end position="69"/>
    </location>
</feature>